<gene>
    <name evidence="1" type="ORF">IV203_034877</name>
</gene>
<accession>A0A9K3LCH4</accession>
<evidence type="ECO:0000313" key="1">
    <source>
        <dbReference type="EMBL" id="KAG7359779.1"/>
    </source>
</evidence>
<comment type="caution">
    <text evidence="1">The sequence shown here is derived from an EMBL/GenBank/DDBJ whole genome shotgun (WGS) entry which is preliminary data.</text>
</comment>
<proteinExistence type="predicted"/>
<organism evidence="1 2">
    <name type="scientific">Nitzschia inconspicua</name>
    <dbReference type="NCBI Taxonomy" id="303405"/>
    <lineage>
        <taxon>Eukaryota</taxon>
        <taxon>Sar</taxon>
        <taxon>Stramenopiles</taxon>
        <taxon>Ochrophyta</taxon>
        <taxon>Bacillariophyta</taxon>
        <taxon>Bacillariophyceae</taxon>
        <taxon>Bacillariophycidae</taxon>
        <taxon>Bacillariales</taxon>
        <taxon>Bacillariaceae</taxon>
        <taxon>Nitzschia</taxon>
    </lineage>
</organism>
<sequence>MFASVWHSMFSVIQLLPKRRTEIHSVGERSNGYAVRTRVQQESLPSRNRTKNNLGAVKPRLFANSHSLTRSGREDTSLPFVPFLFDTLSDEKCCHWKSMQFSYQVRFGADDSDSAMKVDSGKIQPMWLAEDAYDDRGNWTDGLPINHND</sequence>
<name>A0A9K3LCH4_9STRA</name>
<reference evidence="1" key="1">
    <citation type="journal article" date="2021" name="Sci. Rep.">
        <title>Diploid genomic architecture of Nitzschia inconspicua, an elite biomass production diatom.</title>
        <authorList>
            <person name="Oliver A."/>
            <person name="Podell S."/>
            <person name="Pinowska A."/>
            <person name="Traller J.C."/>
            <person name="Smith S.R."/>
            <person name="McClure R."/>
            <person name="Beliaev A."/>
            <person name="Bohutskyi P."/>
            <person name="Hill E.A."/>
            <person name="Rabines A."/>
            <person name="Zheng H."/>
            <person name="Allen L.Z."/>
            <person name="Kuo A."/>
            <person name="Grigoriev I.V."/>
            <person name="Allen A.E."/>
            <person name="Hazlebeck D."/>
            <person name="Allen E.E."/>
        </authorList>
    </citation>
    <scope>NUCLEOTIDE SEQUENCE</scope>
    <source>
        <strain evidence="1">Hildebrandi</strain>
    </source>
</reference>
<dbReference type="AlphaFoldDB" id="A0A9K3LCH4"/>
<dbReference type="EMBL" id="JAGRRH010000013">
    <property type="protein sequence ID" value="KAG7359779.1"/>
    <property type="molecule type" value="Genomic_DNA"/>
</dbReference>
<evidence type="ECO:0000313" key="2">
    <source>
        <dbReference type="Proteomes" id="UP000693970"/>
    </source>
</evidence>
<protein>
    <submittedName>
        <fullName evidence="1">Uncharacterized protein</fullName>
    </submittedName>
</protein>
<reference evidence="1" key="2">
    <citation type="submission" date="2021-04" db="EMBL/GenBank/DDBJ databases">
        <authorList>
            <person name="Podell S."/>
        </authorList>
    </citation>
    <scope>NUCLEOTIDE SEQUENCE</scope>
    <source>
        <strain evidence="1">Hildebrandi</strain>
    </source>
</reference>
<keyword evidence="2" id="KW-1185">Reference proteome</keyword>
<dbReference type="Proteomes" id="UP000693970">
    <property type="component" value="Unassembled WGS sequence"/>
</dbReference>